<evidence type="ECO:0000256" key="3">
    <source>
        <dbReference type="ARBA" id="ARBA00013161"/>
    </source>
</evidence>
<evidence type="ECO:0000313" key="13">
    <source>
        <dbReference type="EMBL" id="KAG7660708.1"/>
    </source>
</evidence>
<keyword evidence="14" id="KW-1185">Reference proteome</keyword>
<dbReference type="EMBL" id="JAGSYN010000275">
    <property type="protein sequence ID" value="KAG7660708.1"/>
    <property type="molecule type" value="Genomic_DNA"/>
</dbReference>
<evidence type="ECO:0000256" key="8">
    <source>
        <dbReference type="ARBA" id="ARBA00022840"/>
    </source>
</evidence>
<protein>
    <recommendedName>
        <fullName evidence="4">Tryptophan--tRNA ligase, cytoplasmic</fullName>
        <ecNumber evidence="3">6.1.1.2</ecNumber>
    </recommendedName>
    <alternativeName>
        <fullName evidence="11">Tryptophanyl-tRNA synthetase</fullName>
    </alternativeName>
</protein>
<accession>A0A8J5UDZ3</accession>
<gene>
    <name evidence="13" type="ORF">J8A68_005825</name>
</gene>
<evidence type="ECO:0000313" key="14">
    <source>
        <dbReference type="Proteomes" id="UP000694255"/>
    </source>
</evidence>
<evidence type="ECO:0000256" key="7">
    <source>
        <dbReference type="ARBA" id="ARBA00022741"/>
    </source>
</evidence>
<evidence type="ECO:0000256" key="2">
    <source>
        <dbReference type="ARBA" id="ARBA00005594"/>
    </source>
</evidence>
<dbReference type="GO" id="GO:0005524">
    <property type="term" value="F:ATP binding"/>
    <property type="evidence" value="ECO:0007669"/>
    <property type="project" value="UniProtKB-KW"/>
</dbReference>
<evidence type="ECO:0000256" key="1">
    <source>
        <dbReference type="ARBA" id="ARBA00004496"/>
    </source>
</evidence>
<dbReference type="PANTHER" id="PTHR10055">
    <property type="entry name" value="TRYPTOPHANYL-TRNA SYNTHETASE"/>
    <property type="match status" value="1"/>
</dbReference>
<dbReference type="InterPro" id="IPR001412">
    <property type="entry name" value="aa-tRNA-synth_I_CS"/>
</dbReference>
<evidence type="ECO:0000256" key="6">
    <source>
        <dbReference type="ARBA" id="ARBA00022598"/>
    </source>
</evidence>
<organism evidence="13 14">
    <name type="scientific">[Candida] subhashii</name>
    <dbReference type="NCBI Taxonomy" id="561895"/>
    <lineage>
        <taxon>Eukaryota</taxon>
        <taxon>Fungi</taxon>
        <taxon>Dikarya</taxon>
        <taxon>Ascomycota</taxon>
        <taxon>Saccharomycotina</taxon>
        <taxon>Pichiomycetes</taxon>
        <taxon>Debaryomycetaceae</taxon>
        <taxon>Spathaspora</taxon>
    </lineage>
</organism>
<evidence type="ECO:0000256" key="4">
    <source>
        <dbReference type="ARBA" id="ARBA00013782"/>
    </source>
</evidence>
<evidence type="ECO:0000256" key="10">
    <source>
        <dbReference type="ARBA" id="ARBA00023146"/>
    </source>
</evidence>
<dbReference type="InterPro" id="IPR002306">
    <property type="entry name" value="Trp-tRNA-ligase"/>
</dbReference>
<dbReference type="FunFam" id="3.40.50.620:FF:000033">
    <property type="entry name" value="tryptophan--tRNA ligase, cytoplasmic"/>
    <property type="match status" value="1"/>
</dbReference>
<comment type="similarity">
    <text evidence="2 12">Belongs to the class-I aminoacyl-tRNA synthetase family.</text>
</comment>
<name>A0A8J5UDZ3_9ASCO</name>
<dbReference type="NCBIfam" id="TIGR00233">
    <property type="entry name" value="trpS"/>
    <property type="match status" value="1"/>
</dbReference>
<evidence type="ECO:0000256" key="9">
    <source>
        <dbReference type="ARBA" id="ARBA00022917"/>
    </source>
</evidence>
<evidence type="ECO:0000256" key="5">
    <source>
        <dbReference type="ARBA" id="ARBA00022490"/>
    </source>
</evidence>
<keyword evidence="7 12" id="KW-0547">Nucleotide-binding</keyword>
<dbReference type="GO" id="GO:0005737">
    <property type="term" value="C:cytoplasm"/>
    <property type="evidence" value="ECO:0007669"/>
    <property type="project" value="UniProtKB-SubCell"/>
</dbReference>
<dbReference type="GeneID" id="73472625"/>
<dbReference type="GO" id="GO:0006436">
    <property type="term" value="P:tryptophanyl-tRNA aminoacylation"/>
    <property type="evidence" value="ECO:0007669"/>
    <property type="project" value="InterPro"/>
</dbReference>
<dbReference type="CDD" id="cd00806">
    <property type="entry name" value="TrpRS_core"/>
    <property type="match status" value="1"/>
</dbReference>
<dbReference type="GO" id="GO:0004830">
    <property type="term" value="F:tryptophan-tRNA ligase activity"/>
    <property type="evidence" value="ECO:0007669"/>
    <property type="project" value="UniProtKB-EC"/>
</dbReference>
<comment type="caution">
    <text evidence="13">The sequence shown here is derived from an EMBL/GenBank/DDBJ whole genome shotgun (WGS) entry which is preliminary data.</text>
</comment>
<sequence>MSVEEGVQKLKLTPEEHEQKITPWEVEGAVVDGKQQGIDYDKLIQQFGTKGITPEMLARFKSVTGQEPHPFLKRGVFFSERDLGKILDLYEHGEPFFLYTGRGPSSDSMHLGHMVPFVFTRWLQEVFDVPLVIELTDDEKFLFKQKLTIPDVKGFAIENCKDIIAVGFNPENTFIFSDLEYMGGAFYENVVRTSRQITTSTAKAVFGFQDSDCIGKLHFASIQIATAFPSSFPDVLGLPAKTPCLIPCAIDQDPYFRVCRDVADKLKFSKPALIHAKFFPALQGASTKMSASDTTTSIYMGDTAKQIQKKINKYAFSGGRATAEEHRALGGNPDVDVAFQYLSFFCHDDEKLKSLEDGYRKGEVLSGEMKKECIELLQEFVGAYQERRSKVDDEVVKSFMKPHKLVYGQKERVVPVKPREKKEKK</sequence>
<evidence type="ECO:0000256" key="11">
    <source>
        <dbReference type="ARBA" id="ARBA00030268"/>
    </source>
</evidence>
<proteinExistence type="inferred from homology"/>
<dbReference type="OrthoDB" id="10261385at2759"/>
<keyword evidence="8 12" id="KW-0067">ATP-binding</keyword>
<dbReference type="Proteomes" id="UP000694255">
    <property type="component" value="Unassembled WGS sequence"/>
</dbReference>
<dbReference type="EC" id="6.1.1.2" evidence="3"/>
<reference evidence="13 14" key="1">
    <citation type="journal article" date="2021" name="DNA Res.">
        <title>Genome analysis of Candida subhashii reveals its hybrid nature and dual mitochondrial genome conformations.</title>
        <authorList>
            <person name="Mixao V."/>
            <person name="Hegedusova E."/>
            <person name="Saus E."/>
            <person name="Pryszcz L.P."/>
            <person name="Cillingova A."/>
            <person name="Nosek J."/>
            <person name="Gabaldon T."/>
        </authorList>
    </citation>
    <scope>NUCLEOTIDE SEQUENCE [LARGE SCALE GENOMIC DNA]</scope>
    <source>
        <strain evidence="13 14">CBS 10753</strain>
    </source>
</reference>
<comment type="subcellular location">
    <subcellularLocation>
        <location evidence="1">Cytoplasm</location>
    </subcellularLocation>
</comment>
<keyword evidence="10 12" id="KW-0030">Aminoacyl-tRNA synthetase</keyword>
<dbReference type="Pfam" id="PF00579">
    <property type="entry name" value="tRNA-synt_1b"/>
    <property type="match status" value="1"/>
</dbReference>
<dbReference type="RefSeq" id="XP_049260941.1">
    <property type="nucleotide sequence ID" value="XM_049409933.1"/>
</dbReference>
<dbReference type="FunFam" id="1.10.240.10:FF:000003">
    <property type="entry name" value="Tryptophan--tRNA ligase, cytoplasmic"/>
    <property type="match status" value="1"/>
</dbReference>
<keyword evidence="6 12" id="KW-0436">Ligase</keyword>
<dbReference type="PANTHER" id="PTHR10055:SF1">
    <property type="entry name" value="TRYPTOPHAN--TRNA LIGASE, CYTOPLASMIC"/>
    <property type="match status" value="1"/>
</dbReference>
<dbReference type="PROSITE" id="PS00178">
    <property type="entry name" value="AA_TRNA_LIGASE_I"/>
    <property type="match status" value="1"/>
</dbReference>
<evidence type="ECO:0000256" key="12">
    <source>
        <dbReference type="RuleBase" id="RU363036"/>
    </source>
</evidence>
<dbReference type="AlphaFoldDB" id="A0A8J5UDZ3"/>
<keyword evidence="9 12" id="KW-0648">Protein biosynthesis</keyword>
<keyword evidence="5" id="KW-0963">Cytoplasm</keyword>
<dbReference type="InterPro" id="IPR002305">
    <property type="entry name" value="aa-tRNA-synth_Ic"/>
</dbReference>